<dbReference type="EMBL" id="MCIF01000002">
    <property type="protein sequence ID" value="RAQ96111.1"/>
    <property type="molecule type" value="Genomic_DNA"/>
</dbReference>
<dbReference type="PROSITE" id="PS00393">
    <property type="entry name" value="PEPCASE_2"/>
    <property type="match status" value="1"/>
</dbReference>
<dbReference type="InterPro" id="IPR015813">
    <property type="entry name" value="Pyrv/PenolPyrv_kinase-like_dom"/>
</dbReference>
<evidence type="ECO:0000256" key="11">
    <source>
        <dbReference type="PROSITE-ProRule" id="PRU10111"/>
    </source>
</evidence>
<evidence type="ECO:0000256" key="4">
    <source>
        <dbReference type="ARBA" id="ARBA00012305"/>
    </source>
</evidence>
<accession>A0A328VGW5</accession>
<evidence type="ECO:0000256" key="2">
    <source>
        <dbReference type="ARBA" id="ARBA00003670"/>
    </source>
</evidence>
<comment type="function">
    <text evidence="2 10">Forms oxaloacetate, a four-carbon dicarboxylic acid source for the tricarboxylic acid cycle.</text>
</comment>
<reference evidence="14 15" key="1">
    <citation type="submission" date="2016-08" db="EMBL/GenBank/DDBJ databases">
        <title>Analysis of Carbohydrate Active Enzymes in Thermogemmatispora T81 Reveals Carbohydrate Degradation Ability.</title>
        <authorList>
            <person name="Tomazini A."/>
            <person name="Lal S."/>
            <person name="Stott M."/>
            <person name="Henrissat B."/>
            <person name="Polikarpov I."/>
            <person name="Sparling R."/>
            <person name="Levin D.B."/>
        </authorList>
    </citation>
    <scope>NUCLEOTIDE SEQUENCE [LARGE SCALE GENOMIC DNA]</scope>
    <source>
        <strain evidence="14 15">T81</strain>
    </source>
</reference>
<dbReference type="Gene3D" id="1.20.1440.90">
    <property type="entry name" value="Phosphoenolpyruvate/pyruvate domain"/>
    <property type="match status" value="1"/>
</dbReference>
<evidence type="ECO:0000256" key="12">
    <source>
        <dbReference type="PROSITE-ProRule" id="PRU10112"/>
    </source>
</evidence>
<evidence type="ECO:0000256" key="7">
    <source>
        <dbReference type="ARBA" id="ARBA00023239"/>
    </source>
</evidence>
<dbReference type="OrthoDB" id="9768133at2"/>
<evidence type="ECO:0000256" key="10">
    <source>
        <dbReference type="HAMAP-Rule" id="MF_00595"/>
    </source>
</evidence>
<dbReference type="GO" id="GO:0005829">
    <property type="term" value="C:cytosol"/>
    <property type="evidence" value="ECO:0007669"/>
    <property type="project" value="TreeGrafter"/>
</dbReference>
<evidence type="ECO:0000256" key="8">
    <source>
        <dbReference type="ARBA" id="ARBA00023300"/>
    </source>
</evidence>
<dbReference type="GO" id="GO:0000287">
    <property type="term" value="F:magnesium ion binding"/>
    <property type="evidence" value="ECO:0007669"/>
    <property type="project" value="UniProtKB-UniRule"/>
</dbReference>
<evidence type="ECO:0000313" key="15">
    <source>
        <dbReference type="Proteomes" id="UP000248706"/>
    </source>
</evidence>
<dbReference type="RefSeq" id="WP_112429412.1">
    <property type="nucleotide sequence ID" value="NZ_MCIF01000002.1"/>
</dbReference>
<evidence type="ECO:0000256" key="5">
    <source>
        <dbReference type="ARBA" id="ARBA00022419"/>
    </source>
</evidence>
<dbReference type="PROSITE" id="PS00781">
    <property type="entry name" value="PEPCASE_1"/>
    <property type="match status" value="1"/>
</dbReference>
<dbReference type="GO" id="GO:0006107">
    <property type="term" value="P:oxaloacetate metabolic process"/>
    <property type="evidence" value="ECO:0007669"/>
    <property type="project" value="UniProtKB-UniRule"/>
</dbReference>
<dbReference type="GO" id="GO:0015977">
    <property type="term" value="P:carbon fixation"/>
    <property type="evidence" value="ECO:0007669"/>
    <property type="project" value="UniProtKB-UniRule"/>
</dbReference>
<dbReference type="EC" id="4.1.1.31" evidence="4 10"/>
<dbReference type="NCBIfam" id="NF000584">
    <property type="entry name" value="PRK00009.1"/>
    <property type="match status" value="1"/>
</dbReference>
<keyword evidence="8 10" id="KW-0120">Carbon dioxide fixation</keyword>
<feature type="active site" evidence="10 12">
    <location>
        <position position="621"/>
    </location>
</feature>
<evidence type="ECO:0000256" key="13">
    <source>
        <dbReference type="SAM" id="Coils"/>
    </source>
</evidence>
<dbReference type="Proteomes" id="UP000248706">
    <property type="component" value="Unassembled WGS sequence"/>
</dbReference>
<dbReference type="GO" id="GO:0008964">
    <property type="term" value="F:phosphoenolpyruvate carboxylase activity"/>
    <property type="evidence" value="ECO:0007669"/>
    <property type="project" value="UniProtKB-UniRule"/>
</dbReference>
<keyword evidence="6 10" id="KW-0460">Magnesium</keyword>
<keyword evidence="15" id="KW-1185">Reference proteome</keyword>
<comment type="cofactor">
    <cofactor evidence="1 10">
        <name>Mg(2+)</name>
        <dbReference type="ChEBI" id="CHEBI:18420"/>
    </cofactor>
</comment>
<dbReference type="AlphaFoldDB" id="A0A328VGW5"/>
<feature type="active site" evidence="10 11">
    <location>
        <position position="167"/>
    </location>
</feature>
<feature type="coiled-coil region" evidence="13">
    <location>
        <begin position="59"/>
        <end position="86"/>
    </location>
</feature>
<sequence length="976" mass="112000">MSEQERRQEKDAPLRRDIRMLGDALGRAIQQHGGSEVFETVEHLRRSCKRLRDYAEQLAQAEGVEAEQLQREIEALDADIMRVVESCDLRMAIDVIRAFTIYFHLVNTAEQYHRIRRRREHESGPEPTPQRGSLAALMQFFQQHGVDRETLQTLLQRLSIELVFTAHPTEATRRTLIIKSRQVADLLDAYDREYGHVLGRPQRPWSRQRELESTIALLWRTDAVRHVRPQPVDEVKMGIYYLDEIIYEALPELYEEFEQLLERQYPNLDLRVPPFLRIGSWIGGDQDGNPNVGPETLLQALRLQRASLLTHYRRSIEALAREYSQSITYSTVTEELRRSIEEDAARLPDYDRELGEQTRLEPYRRKLSFMWKRLGATLAAMAPAQEEETTESASALQRTVAYRDAEELLADLRLVYESLLADGEHEVANGALARLIRQVELFGFHFAALDVRQHSERHAQALSELLRVTGLAETLTVGSDGAPARDYLELNEEERVQLLERLLRDPRVLPRRGLQLSRETATVLGTFEAIRQAREEFGPRAVTCYIISMARTLSDLLEVQFFCKEAGISGLPIVPLFETIADLRGCATIMETAFRFPLYRQWVASHGNEQQIMLGYSDSSKDGGMLTSGWELYQAQQRLAALGERYGIGIMIFHGRGGAIGRGGGPIYEAVLGQPPGTVNGRIRITEQGEMLSFKYGLHEIALRNMELVVTGVIESSLPQDQRREEPPRWVEIMDRLSLSAYQRYRRLIYEDREFLNFFEQATPILELGWLNIGSRPARRTSGRNIEELRAIPWVFSWMQSRYVLPSWYGIGGAIEEFVQAEPQGLHELQEMYRSWPFMRAFLDNLQMTLSKADMHIARHYATLVADEQLRQRISAEIEAEYERTCSWLLRIVGGKALLDNSPVLQRSIRLRNPYVDPLSYFQVVLLRRLRALGGPLDLSKAEQQEAGEQERERARLTYAVLLTINGIAAGLRNTG</sequence>
<evidence type="ECO:0000256" key="1">
    <source>
        <dbReference type="ARBA" id="ARBA00001946"/>
    </source>
</evidence>
<dbReference type="InterPro" id="IPR033129">
    <property type="entry name" value="PEPCASE_His_AS"/>
</dbReference>
<comment type="similarity">
    <text evidence="3 10">Belongs to the PEPCase type 1 family.</text>
</comment>
<dbReference type="GO" id="GO:0006099">
    <property type="term" value="P:tricarboxylic acid cycle"/>
    <property type="evidence" value="ECO:0007669"/>
    <property type="project" value="InterPro"/>
</dbReference>
<dbReference type="Pfam" id="PF00311">
    <property type="entry name" value="PEPcase"/>
    <property type="match status" value="1"/>
</dbReference>
<protein>
    <recommendedName>
        <fullName evidence="5 10">Phosphoenolpyruvate carboxylase</fullName>
        <shortName evidence="10">PEPC</shortName>
        <shortName evidence="10">PEPCase</shortName>
        <ecNumber evidence="4 10">4.1.1.31</ecNumber>
    </recommendedName>
</protein>
<dbReference type="InterPro" id="IPR021135">
    <property type="entry name" value="PEP_COase"/>
</dbReference>
<dbReference type="HAMAP" id="MF_00595">
    <property type="entry name" value="PEPcase_type1"/>
    <property type="match status" value="1"/>
</dbReference>
<evidence type="ECO:0000256" key="9">
    <source>
        <dbReference type="ARBA" id="ARBA00048995"/>
    </source>
</evidence>
<evidence type="ECO:0000313" key="14">
    <source>
        <dbReference type="EMBL" id="RAQ96111.1"/>
    </source>
</evidence>
<keyword evidence="14" id="KW-0670">Pyruvate</keyword>
<keyword evidence="7 10" id="KW-0456">Lyase</keyword>
<name>A0A328VGW5_9CHLR</name>
<comment type="catalytic activity">
    <reaction evidence="9 10">
        <text>oxaloacetate + phosphate = phosphoenolpyruvate + hydrogencarbonate</text>
        <dbReference type="Rhea" id="RHEA:28370"/>
        <dbReference type="ChEBI" id="CHEBI:16452"/>
        <dbReference type="ChEBI" id="CHEBI:17544"/>
        <dbReference type="ChEBI" id="CHEBI:43474"/>
        <dbReference type="ChEBI" id="CHEBI:58702"/>
        <dbReference type="EC" id="4.1.1.31"/>
    </reaction>
</comment>
<dbReference type="InterPro" id="IPR022805">
    <property type="entry name" value="PEP_COase_bac/pln-type"/>
</dbReference>
<evidence type="ECO:0000256" key="3">
    <source>
        <dbReference type="ARBA" id="ARBA00008346"/>
    </source>
</evidence>
<dbReference type="PANTHER" id="PTHR30523">
    <property type="entry name" value="PHOSPHOENOLPYRUVATE CARBOXYLASE"/>
    <property type="match status" value="1"/>
</dbReference>
<organism evidence="14 15">
    <name type="scientific">Thermogemmatispora tikiterensis</name>
    <dbReference type="NCBI Taxonomy" id="1825093"/>
    <lineage>
        <taxon>Bacteria</taxon>
        <taxon>Bacillati</taxon>
        <taxon>Chloroflexota</taxon>
        <taxon>Ktedonobacteria</taxon>
        <taxon>Thermogemmatisporales</taxon>
        <taxon>Thermogemmatisporaceae</taxon>
        <taxon>Thermogemmatispora</taxon>
    </lineage>
</organism>
<evidence type="ECO:0000256" key="6">
    <source>
        <dbReference type="ARBA" id="ARBA00022842"/>
    </source>
</evidence>
<gene>
    <name evidence="10" type="primary">ppc</name>
    <name evidence="14" type="ORF">A4R35_11250</name>
</gene>
<comment type="caution">
    <text evidence="14">The sequence shown here is derived from an EMBL/GenBank/DDBJ whole genome shotgun (WGS) entry which is preliminary data.</text>
</comment>
<dbReference type="PANTHER" id="PTHR30523:SF6">
    <property type="entry name" value="PHOSPHOENOLPYRUVATE CARBOXYLASE"/>
    <property type="match status" value="1"/>
</dbReference>
<comment type="subunit">
    <text evidence="10">Homotetramer.</text>
</comment>
<proteinExistence type="inferred from homology"/>
<dbReference type="SUPFAM" id="SSF51621">
    <property type="entry name" value="Phosphoenolpyruvate/pyruvate domain"/>
    <property type="match status" value="1"/>
</dbReference>
<keyword evidence="13" id="KW-0175">Coiled coil</keyword>
<dbReference type="InterPro" id="IPR018129">
    <property type="entry name" value="PEP_COase_Lys_AS"/>
</dbReference>
<dbReference type="PRINTS" id="PR00150">
    <property type="entry name" value="PEPCARBXLASE"/>
</dbReference>